<evidence type="ECO:0000256" key="1">
    <source>
        <dbReference type="SAM" id="Phobius"/>
    </source>
</evidence>
<feature type="signal peptide" evidence="2">
    <location>
        <begin position="1"/>
        <end position="19"/>
    </location>
</feature>
<dbReference type="EnsemblPlants" id="HORVU.MOREX.r3.2HG0178900.1">
    <property type="protein sequence ID" value="HORVU.MOREX.r3.2HG0178900.1"/>
    <property type="gene ID" value="HORVU.MOREX.r3.2HG0178900"/>
</dbReference>
<dbReference type="Proteomes" id="UP000011116">
    <property type="component" value="Chromosome 2H"/>
</dbReference>
<sequence length="177" mass="18889">MGSAGVAAVLLSCVGLSMASAGSAASEKPLILSSTYHPYPQHTFLLLFCIIAWFRFFTECSTDRSTPSDAALEAAPPEASPSSARKLGGFPVDAGMCPVHLDHMKLMGNVQSSCVGQTIPQRRCCAAFKNFLCPYRATLNDIDNGCAARMMARIHQLCQVPKGYFVMCGDTPDGITC</sequence>
<keyword evidence="5" id="KW-1185">Reference proteome</keyword>
<evidence type="ECO:0000313" key="4">
    <source>
        <dbReference type="EnsemblPlants" id="HORVU.MOREX.r3.2HG0178900.1"/>
    </source>
</evidence>
<reference evidence="5" key="1">
    <citation type="journal article" date="2012" name="Nature">
        <title>A physical, genetic and functional sequence assembly of the barley genome.</title>
        <authorList>
            <consortium name="The International Barley Genome Sequencing Consortium"/>
            <person name="Mayer K.F."/>
            <person name="Waugh R."/>
            <person name="Brown J.W."/>
            <person name="Schulman A."/>
            <person name="Langridge P."/>
            <person name="Platzer M."/>
            <person name="Fincher G.B."/>
            <person name="Muehlbauer G.J."/>
            <person name="Sato K."/>
            <person name="Close T.J."/>
            <person name="Wise R.P."/>
            <person name="Stein N."/>
        </authorList>
    </citation>
    <scope>NUCLEOTIDE SEQUENCE [LARGE SCALE GENOMIC DNA]</scope>
    <source>
        <strain evidence="5">cv. Morex</strain>
    </source>
</reference>
<keyword evidence="2" id="KW-0732">Signal</keyword>
<keyword evidence="1" id="KW-0812">Transmembrane</keyword>
<feature type="transmembrane region" description="Helical" evidence="1">
    <location>
        <begin position="40"/>
        <end position="58"/>
    </location>
</feature>
<dbReference type="Pfam" id="PF26578">
    <property type="entry name" value="LLG1"/>
    <property type="match status" value="1"/>
</dbReference>
<proteinExistence type="predicted"/>
<protein>
    <recommendedName>
        <fullName evidence="3">GPI-anchored protein LLG1-like domain-containing protein</fullName>
    </recommendedName>
</protein>
<feature type="chain" id="PRO_5035166500" description="GPI-anchored protein LLG1-like domain-containing protein" evidence="2">
    <location>
        <begin position="20"/>
        <end position="177"/>
    </location>
</feature>
<dbReference type="PANTHER" id="PTHR31533:SF37">
    <property type="entry name" value="OS04G0500300 PROTEIN"/>
    <property type="match status" value="1"/>
</dbReference>
<evidence type="ECO:0000313" key="5">
    <source>
        <dbReference type="Proteomes" id="UP000011116"/>
    </source>
</evidence>
<reference evidence="4" key="2">
    <citation type="submission" date="2020-10" db="EMBL/GenBank/DDBJ databases">
        <authorList>
            <person name="Scholz U."/>
            <person name="Mascher M."/>
            <person name="Fiebig A."/>
        </authorList>
    </citation>
    <scope>NUCLEOTIDE SEQUENCE [LARGE SCALE GENOMIC DNA]</scope>
    <source>
        <strain evidence="4">cv. Morex</strain>
    </source>
</reference>
<keyword evidence="1" id="KW-0472">Membrane</keyword>
<dbReference type="SMR" id="A0A8I6WQE3"/>
<organism evidence="4 5">
    <name type="scientific">Hordeum vulgare subsp. vulgare</name>
    <name type="common">Domesticated barley</name>
    <dbReference type="NCBI Taxonomy" id="112509"/>
    <lineage>
        <taxon>Eukaryota</taxon>
        <taxon>Viridiplantae</taxon>
        <taxon>Streptophyta</taxon>
        <taxon>Embryophyta</taxon>
        <taxon>Tracheophyta</taxon>
        <taxon>Spermatophyta</taxon>
        <taxon>Magnoliopsida</taxon>
        <taxon>Liliopsida</taxon>
        <taxon>Poales</taxon>
        <taxon>Poaceae</taxon>
        <taxon>BOP clade</taxon>
        <taxon>Pooideae</taxon>
        <taxon>Triticodae</taxon>
        <taxon>Triticeae</taxon>
        <taxon>Hordeinae</taxon>
        <taxon>Hordeum</taxon>
    </lineage>
</organism>
<dbReference type="InterPro" id="IPR058888">
    <property type="entry name" value="LLG1-like"/>
</dbReference>
<accession>A0A8I6WQE3</accession>
<dbReference type="PANTHER" id="PTHR31533">
    <property type="entry name" value="GPI-ANCHORED PROTEIN LLG1-RELATED-RELATED"/>
    <property type="match status" value="1"/>
</dbReference>
<evidence type="ECO:0000256" key="2">
    <source>
        <dbReference type="SAM" id="SignalP"/>
    </source>
</evidence>
<reference evidence="4" key="3">
    <citation type="submission" date="2022-01" db="UniProtKB">
        <authorList>
            <consortium name="EnsemblPlants"/>
        </authorList>
    </citation>
    <scope>IDENTIFICATION</scope>
    <source>
        <strain evidence="4">subsp. vulgare</strain>
    </source>
</reference>
<dbReference type="Gramene" id="HORVU.MOREX.r3.2HG0178900.1">
    <property type="protein sequence ID" value="HORVU.MOREX.r3.2HG0178900.1"/>
    <property type="gene ID" value="HORVU.MOREX.r3.2HG0178900"/>
</dbReference>
<dbReference type="AlphaFoldDB" id="A0A8I6WQE3"/>
<feature type="domain" description="GPI-anchored protein LLG1-like" evidence="3">
    <location>
        <begin position="105"/>
        <end position="175"/>
    </location>
</feature>
<dbReference type="InterPro" id="IPR039307">
    <property type="entry name" value="LORELEI-like"/>
</dbReference>
<keyword evidence="1" id="KW-1133">Transmembrane helix</keyword>
<name>A0A8I6WQE3_HORVV</name>
<evidence type="ECO:0000259" key="3">
    <source>
        <dbReference type="Pfam" id="PF26578"/>
    </source>
</evidence>